<evidence type="ECO:0000256" key="2">
    <source>
        <dbReference type="SAM" id="Phobius"/>
    </source>
</evidence>
<feature type="region of interest" description="Disordered" evidence="1">
    <location>
        <begin position="802"/>
        <end position="832"/>
    </location>
</feature>
<keyword evidence="2" id="KW-0812">Transmembrane</keyword>
<dbReference type="CDD" id="cd01127">
    <property type="entry name" value="TrwB_TraG_TraD_VirD4"/>
    <property type="match status" value="1"/>
</dbReference>
<organism evidence="3 4">
    <name type="scientific">Parafrankia irregularis</name>
    <dbReference type="NCBI Taxonomy" id="795642"/>
    <lineage>
        <taxon>Bacteria</taxon>
        <taxon>Bacillati</taxon>
        <taxon>Actinomycetota</taxon>
        <taxon>Actinomycetes</taxon>
        <taxon>Frankiales</taxon>
        <taxon>Frankiaceae</taxon>
        <taxon>Parafrankia</taxon>
    </lineage>
</organism>
<reference evidence="4" key="1">
    <citation type="submission" date="2015-11" db="EMBL/GenBank/DDBJ databases">
        <authorList>
            <person name="Varghese N."/>
        </authorList>
    </citation>
    <scope>NUCLEOTIDE SEQUENCE [LARGE SCALE GENOMIC DNA]</scope>
    <source>
        <strain evidence="4">DSM 45899</strain>
    </source>
</reference>
<protein>
    <submittedName>
        <fullName evidence="3">AAA-like domain-containing protein</fullName>
    </submittedName>
</protein>
<evidence type="ECO:0000256" key="1">
    <source>
        <dbReference type="SAM" id="MobiDB-lite"/>
    </source>
</evidence>
<dbReference type="PANTHER" id="PTHR30121">
    <property type="entry name" value="UNCHARACTERIZED PROTEIN YJGR-RELATED"/>
    <property type="match status" value="1"/>
</dbReference>
<dbReference type="InterPro" id="IPR027417">
    <property type="entry name" value="P-loop_NTPase"/>
</dbReference>
<dbReference type="EMBL" id="FAOZ01000045">
    <property type="protein sequence ID" value="CUU60717.1"/>
    <property type="molecule type" value="Genomic_DNA"/>
</dbReference>
<gene>
    <name evidence="3" type="ORF">Ga0074812_14539</name>
</gene>
<evidence type="ECO:0000313" key="3">
    <source>
        <dbReference type="EMBL" id="CUU60717.1"/>
    </source>
</evidence>
<dbReference type="Proteomes" id="UP000198802">
    <property type="component" value="Unassembled WGS sequence"/>
</dbReference>
<evidence type="ECO:0000313" key="4">
    <source>
        <dbReference type="Proteomes" id="UP000198802"/>
    </source>
</evidence>
<keyword evidence="2" id="KW-0472">Membrane</keyword>
<accession>A0A0S4QYU8</accession>
<dbReference type="PANTHER" id="PTHR30121:SF11">
    <property type="entry name" value="AAA+ ATPASE DOMAIN-CONTAINING PROTEIN"/>
    <property type="match status" value="1"/>
</dbReference>
<dbReference type="InterPro" id="IPR051162">
    <property type="entry name" value="T4SS_component"/>
</dbReference>
<keyword evidence="2" id="KW-1133">Transmembrane helix</keyword>
<dbReference type="Gene3D" id="3.40.50.300">
    <property type="entry name" value="P-loop containing nucleotide triphosphate hydrolases"/>
    <property type="match status" value="2"/>
</dbReference>
<feature type="region of interest" description="Disordered" evidence="1">
    <location>
        <begin position="391"/>
        <end position="421"/>
    </location>
</feature>
<proteinExistence type="predicted"/>
<dbReference type="RefSeq" id="WP_091286036.1">
    <property type="nucleotide sequence ID" value="NZ_FAOZ01000045.1"/>
</dbReference>
<name>A0A0S4QYU8_9ACTN</name>
<sequence length="832" mass="90023">MDLFAAAATTPSSPIATSPADPWSFLHELVDHLRASAPVWAPIAVPLLTLTVVGLLTLRRRLRRRYQQRLTTGARLVTVLAPPTVDPAGANALWANLLGLLRPGWRRLIGQPHLVWEYQFTADGIRIQIWVPGVVPDGFVERAVEAAWPGAHTRTIPARAPLPVRARPGRRILAAGGELCLARPEALPIRTDHDADPIRALLGAPGNLARNQRATVQILARPVTGRRVARSRQAARRLRTGGSAHLVGGLLDLLTPHTSRTRQRRRTATTTVKTDPQTSLAQSAEDRAIVTKQRGAPYEVRVRYAIAAILDEQTDETTTAQVTSQLRGRAHAIASAFAAYGEHNYYRRVRLRHPLPVLASRQFGHGDLLSVAELGALAHLPVDEATPGLQRAGAKAVAPPPGVSGPGPNVRPIGRTDAGHTRPVGLRVPDARHHLHVLGATGAGKSELLARMTLDDVAAHRGVVNVDPKGDQIIDILARYPLDALDRLVLFDAESNARPPCLNPLDQPDRQRAVDNLVSIFSRVYADSWGPRTEDIFRAGLLTLAAQPGVPVLTDLPKLLTDAAYRHRALGEINDDILAGFWTWYEALSEAARGHVVAPLMNKLRGFLLRPFVRAAIAAGPSTVDMDAVLNDGGVCLVRIAQDALGVETAALMGSIVVSAVWQATTRRARLPQGKRPDASLYLDEAHNFLTLPYALEDMLAAARGYRLGITLAHQNLVQLPRHLEESIGANARSKIYFTVSPADAKRLARHTEPRLAEHDLANLGVFHAAARLVVGGEEAPAFTVVTEKLPPPVPGRAVQIRRALRRRAAAPATPAPTGPRPQPTADPRRVP</sequence>
<feature type="transmembrane region" description="Helical" evidence="2">
    <location>
        <begin position="39"/>
        <end position="58"/>
    </location>
</feature>
<feature type="region of interest" description="Disordered" evidence="1">
    <location>
        <begin position="257"/>
        <end position="284"/>
    </location>
</feature>
<dbReference type="AlphaFoldDB" id="A0A0S4QYU8"/>
<keyword evidence="4" id="KW-1185">Reference proteome</keyword>
<feature type="compositionally biased region" description="Pro residues" evidence="1">
    <location>
        <begin position="814"/>
        <end position="825"/>
    </location>
</feature>
<dbReference type="SUPFAM" id="SSF52540">
    <property type="entry name" value="P-loop containing nucleoside triphosphate hydrolases"/>
    <property type="match status" value="1"/>
</dbReference>